<protein>
    <recommendedName>
        <fullName evidence="2">YjiS-like domain-containing protein</fullName>
    </recommendedName>
</protein>
<dbReference type="Pfam" id="PF06568">
    <property type="entry name" value="YjiS-like"/>
    <property type="match status" value="1"/>
</dbReference>
<accession>A0A2R8BUS0</accession>
<proteinExistence type="predicted"/>
<name>A0A2R8BUS0_9RHOB</name>
<gene>
    <name evidence="3" type="ORF">PAA8504_01717</name>
</gene>
<evidence type="ECO:0000313" key="4">
    <source>
        <dbReference type="Proteomes" id="UP000244912"/>
    </source>
</evidence>
<dbReference type="InterPro" id="IPR009506">
    <property type="entry name" value="YjiS-like"/>
</dbReference>
<dbReference type="AlphaFoldDB" id="A0A2R8BUS0"/>
<organism evidence="3 4">
    <name type="scientific">Palleronia abyssalis</name>
    <dbReference type="NCBI Taxonomy" id="1501240"/>
    <lineage>
        <taxon>Bacteria</taxon>
        <taxon>Pseudomonadati</taxon>
        <taxon>Pseudomonadota</taxon>
        <taxon>Alphaproteobacteria</taxon>
        <taxon>Rhodobacterales</taxon>
        <taxon>Roseobacteraceae</taxon>
        <taxon>Palleronia</taxon>
    </lineage>
</organism>
<feature type="domain" description="YjiS-like" evidence="2">
    <location>
        <begin position="49"/>
        <end position="82"/>
    </location>
</feature>
<evidence type="ECO:0000313" key="3">
    <source>
        <dbReference type="EMBL" id="SPJ23898.1"/>
    </source>
</evidence>
<evidence type="ECO:0000256" key="1">
    <source>
        <dbReference type="SAM" id="MobiDB-lite"/>
    </source>
</evidence>
<feature type="region of interest" description="Disordered" evidence="1">
    <location>
        <begin position="1"/>
        <end position="21"/>
    </location>
</feature>
<evidence type="ECO:0000259" key="2">
    <source>
        <dbReference type="Pfam" id="PF06568"/>
    </source>
</evidence>
<dbReference type="EMBL" id="ONZF01000003">
    <property type="protein sequence ID" value="SPJ23898.1"/>
    <property type="molecule type" value="Genomic_DNA"/>
</dbReference>
<sequence>MRSQQLPHLTPNAGDNRHANRKTMTMTTLNTTTIHGHTEGRFDGIRRDLRTRFEAWKVFRQTRRELNELSDRELADLGLHRSGITAVAREAAYGN</sequence>
<keyword evidence="4" id="KW-1185">Reference proteome</keyword>
<dbReference type="Proteomes" id="UP000244912">
    <property type="component" value="Unassembled WGS sequence"/>
</dbReference>
<reference evidence="3 4" key="1">
    <citation type="submission" date="2018-03" db="EMBL/GenBank/DDBJ databases">
        <authorList>
            <person name="Keele B.F."/>
        </authorList>
    </citation>
    <scope>NUCLEOTIDE SEQUENCE [LARGE SCALE GENOMIC DNA]</scope>
    <source>
        <strain evidence="3 4">CECT 8504</strain>
    </source>
</reference>